<evidence type="ECO:0000313" key="10">
    <source>
        <dbReference type="Proteomes" id="UP000324507"/>
    </source>
</evidence>
<gene>
    <name evidence="9" type="ORF">FOB51_00515</name>
</gene>
<dbReference type="SUPFAM" id="SSF140931">
    <property type="entry name" value="Fic-like"/>
    <property type="match status" value="1"/>
</dbReference>
<proteinExistence type="predicted"/>
<organism evidence="9 10">
    <name type="scientific">Paracoccus yeei</name>
    <dbReference type="NCBI Taxonomy" id="147645"/>
    <lineage>
        <taxon>Bacteria</taxon>
        <taxon>Pseudomonadati</taxon>
        <taxon>Pseudomonadota</taxon>
        <taxon>Alphaproteobacteria</taxon>
        <taxon>Rhodobacterales</taxon>
        <taxon>Paracoccaceae</taxon>
        <taxon>Paracoccus</taxon>
    </lineage>
</organism>
<protein>
    <recommendedName>
        <fullName evidence="5">protein adenylyltransferase</fullName>
        <ecNumber evidence="5">2.7.7.108</ecNumber>
    </recommendedName>
</protein>
<evidence type="ECO:0000256" key="6">
    <source>
        <dbReference type="ARBA" id="ARBA00047939"/>
    </source>
</evidence>
<evidence type="ECO:0000256" key="4">
    <source>
        <dbReference type="ARBA" id="ARBA00022840"/>
    </source>
</evidence>
<evidence type="ECO:0000313" key="9">
    <source>
        <dbReference type="EMBL" id="QEU06588.1"/>
    </source>
</evidence>
<dbReference type="EMBL" id="CP044078">
    <property type="protein sequence ID" value="QEU06588.1"/>
    <property type="molecule type" value="Genomic_DNA"/>
</dbReference>
<dbReference type="GO" id="GO:0005524">
    <property type="term" value="F:ATP binding"/>
    <property type="evidence" value="ECO:0007669"/>
    <property type="project" value="UniProtKB-KW"/>
</dbReference>
<dbReference type="InterPro" id="IPR036597">
    <property type="entry name" value="Fido-like_dom_sf"/>
</dbReference>
<dbReference type="Gene3D" id="1.10.3290.10">
    <property type="entry name" value="Fido-like domain"/>
    <property type="match status" value="1"/>
</dbReference>
<keyword evidence="2" id="KW-0548">Nucleotidyltransferase</keyword>
<dbReference type="PROSITE" id="PS51459">
    <property type="entry name" value="FIDO"/>
    <property type="match status" value="1"/>
</dbReference>
<dbReference type="InterPro" id="IPR003812">
    <property type="entry name" value="Fido"/>
</dbReference>
<comment type="catalytic activity">
    <reaction evidence="7">
        <text>L-tyrosyl-[protein] + ATP = O-(5'-adenylyl)-L-tyrosyl-[protein] + diphosphate</text>
        <dbReference type="Rhea" id="RHEA:54288"/>
        <dbReference type="Rhea" id="RHEA-COMP:10136"/>
        <dbReference type="Rhea" id="RHEA-COMP:13846"/>
        <dbReference type="ChEBI" id="CHEBI:30616"/>
        <dbReference type="ChEBI" id="CHEBI:33019"/>
        <dbReference type="ChEBI" id="CHEBI:46858"/>
        <dbReference type="ChEBI" id="CHEBI:83624"/>
        <dbReference type="EC" id="2.7.7.108"/>
    </reaction>
</comment>
<keyword evidence="3" id="KW-0547">Nucleotide-binding</keyword>
<keyword evidence="4" id="KW-0067">ATP-binding</keyword>
<comment type="catalytic activity">
    <reaction evidence="6">
        <text>L-threonyl-[protein] + ATP = 3-O-(5'-adenylyl)-L-threonyl-[protein] + diphosphate</text>
        <dbReference type="Rhea" id="RHEA:54292"/>
        <dbReference type="Rhea" id="RHEA-COMP:11060"/>
        <dbReference type="Rhea" id="RHEA-COMP:13847"/>
        <dbReference type="ChEBI" id="CHEBI:30013"/>
        <dbReference type="ChEBI" id="CHEBI:30616"/>
        <dbReference type="ChEBI" id="CHEBI:33019"/>
        <dbReference type="ChEBI" id="CHEBI:138113"/>
        <dbReference type="EC" id="2.7.7.108"/>
    </reaction>
</comment>
<geneLocation type="plasmid" evidence="9">
    <name>unnamed1</name>
</geneLocation>
<evidence type="ECO:0000256" key="3">
    <source>
        <dbReference type="ARBA" id="ARBA00022741"/>
    </source>
</evidence>
<evidence type="ECO:0000256" key="1">
    <source>
        <dbReference type="ARBA" id="ARBA00022679"/>
    </source>
</evidence>
<name>A0A5P2QKT5_9RHOB</name>
<evidence type="ECO:0000256" key="2">
    <source>
        <dbReference type="ARBA" id="ARBA00022695"/>
    </source>
</evidence>
<dbReference type="Proteomes" id="UP000324507">
    <property type="component" value="Plasmid unnamed1"/>
</dbReference>
<dbReference type="EC" id="2.7.7.108" evidence="5"/>
<dbReference type="Pfam" id="PF02661">
    <property type="entry name" value="Fic"/>
    <property type="match status" value="1"/>
</dbReference>
<dbReference type="AlphaFoldDB" id="A0A5P2QKT5"/>
<evidence type="ECO:0000259" key="8">
    <source>
        <dbReference type="PROSITE" id="PS51459"/>
    </source>
</evidence>
<accession>A0A5P2QKT5</accession>
<evidence type="ECO:0000256" key="7">
    <source>
        <dbReference type="ARBA" id="ARBA00048696"/>
    </source>
</evidence>
<dbReference type="GO" id="GO:0051302">
    <property type="term" value="P:regulation of cell division"/>
    <property type="evidence" value="ECO:0007669"/>
    <property type="project" value="TreeGrafter"/>
</dbReference>
<reference evidence="9 10" key="1">
    <citation type="submission" date="2019-09" db="EMBL/GenBank/DDBJ databases">
        <title>FDA dAtabase for Regulatory Grade micrObial Sequences (FDA-ARGOS): Supporting development and validation of Infectious Disease Dx tests.</title>
        <authorList>
            <person name="Sciortino C."/>
            <person name="Tallon L."/>
            <person name="Sadzewicz L."/>
            <person name="Vavikolanu K."/>
            <person name="Mehta A."/>
            <person name="Aluvathingal J."/>
            <person name="Nadendla S."/>
            <person name="Nandy P."/>
            <person name="Geyer C."/>
            <person name="Yan Y."/>
            <person name="Sichtig H."/>
        </authorList>
    </citation>
    <scope>NUCLEOTIDE SEQUENCE [LARGE SCALE GENOMIC DNA]</scope>
    <source>
        <strain evidence="9 10">FDAARGOS_643</strain>
        <plasmid evidence="9 10">unnamed1</plasmid>
    </source>
</reference>
<dbReference type="PANTHER" id="PTHR39560">
    <property type="entry name" value="PROTEIN ADENYLYLTRANSFERASE FIC-RELATED"/>
    <property type="match status" value="1"/>
</dbReference>
<dbReference type="RefSeq" id="WP_150349258.1">
    <property type="nucleotide sequence ID" value="NZ_CALTWI010000239.1"/>
</dbReference>
<keyword evidence="1" id="KW-0808">Transferase</keyword>
<feature type="domain" description="Fido" evidence="8">
    <location>
        <begin position="57"/>
        <end position="194"/>
    </location>
</feature>
<keyword evidence="9" id="KW-0614">Plasmid</keyword>
<dbReference type="PANTHER" id="PTHR39560:SF1">
    <property type="entry name" value="PROTEIN ADENYLYLTRANSFERASE FIC-RELATED"/>
    <property type="match status" value="1"/>
</dbReference>
<evidence type="ECO:0000256" key="5">
    <source>
        <dbReference type="ARBA" id="ARBA00034531"/>
    </source>
</evidence>
<dbReference type="GO" id="GO:0070733">
    <property type="term" value="F:AMPylase activity"/>
    <property type="evidence" value="ECO:0007669"/>
    <property type="project" value="UniProtKB-EC"/>
</dbReference>
<sequence>MAKYDSDDRHLHPDSGVLVNLLGITDQAELDDAEAALVLVATLRIGASPLPEPPEGPGFPYFLAIHRALFGDIYAWAGSIREVDISKGGSRFANWRFIEQEGVRLTAELAREHWLAGLPADRFAERMAWYMGELNVLHPFRDGNGRALREYVRYLAERAGHPLTWAGVPPDEMLSASIAAYRGDTAPLAALLLRQIRVVGRDD</sequence>